<feature type="compositionally biased region" description="Basic and acidic residues" evidence="1">
    <location>
        <begin position="145"/>
        <end position="158"/>
    </location>
</feature>
<feature type="compositionally biased region" description="Polar residues" evidence="1">
    <location>
        <begin position="159"/>
        <end position="170"/>
    </location>
</feature>
<feature type="domain" description="MABP" evidence="4">
    <location>
        <begin position="295"/>
        <end position="464"/>
    </location>
</feature>
<evidence type="ECO:0000313" key="6">
    <source>
        <dbReference type="Proteomes" id="UP001530400"/>
    </source>
</evidence>
<dbReference type="PROSITE" id="PS50190">
    <property type="entry name" value="SEC7"/>
    <property type="match status" value="1"/>
</dbReference>
<dbReference type="InterPro" id="IPR023341">
    <property type="entry name" value="MABP"/>
</dbReference>
<feature type="domain" description="SEC7" evidence="3">
    <location>
        <begin position="1349"/>
        <end position="1556"/>
    </location>
</feature>
<feature type="region of interest" description="Disordered" evidence="1">
    <location>
        <begin position="52"/>
        <end position="97"/>
    </location>
</feature>
<dbReference type="Pfam" id="PF12783">
    <property type="entry name" value="Sec7-like_HUS"/>
    <property type="match status" value="1"/>
</dbReference>
<comment type="caution">
    <text evidence="5">The sequence shown here is derived from an EMBL/GenBank/DDBJ whole genome shotgun (WGS) entry which is preliminary data.</text>
</comment>
<dbReference type="SMART" id="SM00233">
    <property type="entry name" value="PH"/>
    <property type="match status" value="1"/>
</dbReference>
<protein>
    <submittedName>
        <fullName evidence="5">Uncharacterized protein</fullName>
    </submittedName>
</protein>
<proteinExistence type="predicted"/>
<dbReference type="Proteomes" id="UP001530400">
    <property type="component" value="Unassembled WGS sequence"/>
</dbReference>
<dbReference type="InterPro" id="IPR011993">
    <property type="entry name" value="PH-like_dom_sf"/>
</dbReference>
<dbReference type="GO" id="GO:0005737">
    <property type="term" value="C:cytoplasm"/>
    <property type="evidence" value="ECO:0007669"/>
    <property type="project" value="UniProtKB-ARBA"/>
</dbReference>
<dbReference type="PROSITE" id="PS51498">
    <property type="entry name" value="MABP"/>
    <property type="match status" value="1"/>
</dbReference>
<dbReference type="PANTHER" id="PTHR10663">
    <property type="entry name" value="GUANYL-NUCLEOTIDE EXCHANGE FACTOR"/>
    <property type="match status" value="1"/>
</dbReference>
<dbReference type="SUPFAM" id="SSF50729">
    <property type="entry name" value="PH domain-like"/>
    <property type="match status" value="1"/>
</dbReference>
<dbReference type="InterPro" id="IPR035999">
    <property type="entry name" value="Sec7_dom_sf"/>
</dbReference>
<dbReference type="SMART" id="SM00222">
    <property type="entry name" value="Sec7"/>
    <property type="match status" value="1"/>
</dbReference>
<feature type="domain" description="PH" evidence="2">
    <location>
        <begin position="1770"/>
        <end position="1870"/>
    </location>
</feature>
<dbReference type="PROSITE" id="PS50003">
    <property type="entry name" value="PH_DOMAIN"/>
    <property type="match status" value="1"/>
</dbReference>
<dbReference type="Gene3D" id="2.100.10.50">
    <property type="match status" value="1"/>
</dbReference>
<evidence type="ECO:0000313" key="5">
    <source>
        <dbReference type="EMBL" id="KAL3796465.1"/>
    </source>
</evidence>
<dbReference type="Pfam" id="PF00169">
    <property type="entry name" value="PH"/>
    <property type="match status" value="1"/>
</dbReference>
<feature type="compositionally biased region" description="Polar residues" evidence="1">
    <location>
        <begin position="56"/>
        <end position="76"/>
    </location>
</feature>
<evidence type="ECO:0000259" key="2">
    <source>
        <dbReference type="PROSITE" id="PS50003"/>
    </source>
</evidence>
<dbReference type="EMBL" id="JALLPJ020000294">
    <property type="protein sequence ID" value="KAL3796465.1"/>
    <property type="molecule type" value="Genomic_DNA"/>
</dbReference>
<gene>
    <name evidence="5" type="ORF">ACHAWO_011337</name>
</gene>
<dbReference type="InterPro" id="IPR001849">
    <property type="entry name" value="PH_domain"/>
</dbReference>
<keyword evidence="6" id="KW-1185">Reference proteome</keyword>
<reference evidence="5 6" key="1">
    <citation type="submission" date="2024-10" db="EMBL/GenBank/DDBJ databases">
        <title>Updated reference genomes for cyclostephanoid diatoms.</title>
        <authorList>
            <person name="Roberts W.R."/>
            <person name="Alverson A.J."/>
        </authorList>
    </citation>
    <scope>NUCLEOTIDE SEQUENCE [LARGE SCALE GENOMIC DNA]</scope>
    <source>
        <strain evidence="5 6">AJA010-31</strain>
    </source>
</reference>
<dbReference type="Pfam" id="PF01369">
    <property type="entry name" value="Sec7"/>
    <property type="match status" value="1"/>
</dbReference>
<dbReference type="Gene3D" id="1.10.220.20">
    <property type="match status" value="1"/>
</dbReference>
<sequence>MKTMASANGLQEATRLVQAIHQQITCADAPINNLSEIQVIFGRNDFVVGDKLLTPTPESNDNVSSTASEHSYNSSIGPPHVPKKNAMLPPRPPREINNSLNNLEDAAAALTGTVSLANLCRRTEESVAGLDGRDSSFPSLPPLDCEIRPLDPTPRRSNGDSSVTGSNFTHSEGLFVDDNHNNHGEATAHSNGYFDDNVGDFAQFKQQLHKKSTPNKASDVTSQQKPRIQMFASEYARILSSSKHNHSPLTNPSRSRLPPNMGVSSKLKAKLSRTDHESGSGGICTLDDAPPSVASAATTDLIVTAGSDPPPRGYYRAFPLEVPEKNIGPTRKKPKRLYLNAKKEVNWDRAVQRPCVTAICVIYPDRNEFVPPGFSVVRLFGGQQSTKEMDNNGSAYGSASAPANINPSSSGERVYLCYRRSREGNPITGIMCLKPSQGDVIPEGYTVLERTPRNFVADMSAKTAEHPMFLAFRQRLENLECLRPLPLVLAVLHSRADLAGRKELKAYYCTGGSTVSSDVGNLHIMDRSTHNLLSSSSAQSRLTLIQMSRKESGSAVPNWGSSASSHSSFQSNTQRRTNCEDGSSVSSHVYTEPDTKCDSTSISTFETPIESTITRSPSNNSLSSFGTAATSHGSPAMSFKRTTPRFSNVFSHSDDTLQTCFDAMRFIPSIECARNTSVGDSSFLQSRVTVITPILTACYTSQGGSALVAVEGLTSLLNETLFFEPDVLPKDEEGTLDIDDLESSSRLTLLDLAIQVVCDVATSSARETYFRSCVDFVSDALRYAGGKLNDRTIGFVLRFYLFVFYFGASIPSSGWPFSKEWNESTDDILLSDDMINFAEDKRSFVGIYLPGGAPQAAAIALKELVSIVLGRLEDGMRCQAAKVIGDTCTSHSIASQIVTQMVENAMNRADVANLTQLASYQIHRSGGSELFWHDMINSCGNGLFGQDTLSAPTVSHANIISFAVLTSFVKISSGKVRVISNNSEPVPRDVASKLLSLELLLTFIQSWHDSICGKQDAIDTTSSEAYVPPLLGDSGNSAPTMVYVMRRLIIPTLLSNTSSALEDCRVFRRVLRIISTFWSNSYYRNQMKVDLAVLMEHFVLRTLCMGPQVNKTVTGSLREEVDGSNTDDMPSLLNQQLDVLFTLHDWFSSDHTQIIDFYLKFDLGHDGSLPMTYCNIASKIVESLCNLAELCGAIICEHSRFTSINGTNSSPRKSVLSPRASDVSEMAHVRDTAQLLRDKTFQVITLISKAIMRCASINQNPPSPVKKLPALEHDVDQLVSYGLSPQLSPAPDVRMIDDNNIIDYWHTSIERRKAPLQPIFQQMSNKSNDSDSSQQSISIKNSRSEDSSKYSMSHHKKEALDVAFDLISTKGLKKGLDYLIASHLLTSSPRDVASFLRIHQSSIDPAILGEYLGEGGIDASDKDYWNHIRFNYARAISFVGMNIEQGLRHFLTGCGFRLPGEAQKIDRIISTFSQCYWEDNAGDLQKCPFSDQDTVFLVSFAIIMLNTDLHKASGPKGKTPKKMTRNEFIANLRHVYNSVDKFRDYLISIYDSIEVNPIAISNIGISTQKNQQFEHSSPSLPFRDDGDFATSIQSWVKGVKRAQELLRTIAVQHVEVSSFEVQPHDESTLLELTYEMYHSTWHLFHGVINTAVDNAYIDLAGLDCSVDLLECSLCSATFLDMPLERSAFSKLLGRVNRFNELKVNRDELESAVNNNLDAPLIGSEELNEVRALSQQMQSSLCVDDSKKNAMKQVASRIRNGEILLNDPSRAFVREGDLTKKHQLAGRSSTYRFFLFSDVLVYAHKSAQGDYKVHEELPLHLMKVEDYDNTVTNKSRKSSFHIHHPKKSFLVVAASPTEKQWWVDDIRDSIKKEVKRKARMEGARKAASASDK</sequence>
<feature type="region of interest" description="Disordered" evidence="1">
    <location>
        <begin position="127"/>
        <end position="170"/>
    </location>
</feature>
<feature type="compositionally biased region" description="Polar residues" evidence="1">
    <location>
        <begin position="572"/>
        <end position="589"/>
    </location>
</feature>
<feature type="region of interest" description="Disordered" evidence="1">
    <location>
        <begin position="1323"/>
        <end position="1352"/>
    </location>
</feature>
<dbReference type="Gene3D" id="1.10.1000.11">
    <property type="entry name" value="Arf Nucleotide-binding Site Opener,domain 2"/>
    <property type="match status" value="1"/>
</dbReference>
<evidence type="ECO:0000256" key="1">
    <source>
        <dbReference type="SAM" id="MobiDB-lite"/>
    </source>
</evidence>
<feature type="compositionally biased region" description="Low complexity" evidence="1">
    <location>
        <begin position="561"/>
        <end position="571"/>
    </location>
</feature>
<dbReference type="InterPro" id="IPR000904">
    <property type="entry name" value="Sec7_dom"/>
</dbReference>
<dbReference type="CDD" id="cd00171">
    <property type="entry name" value="Sec7"/>
    <property type="match status" value="1"/>
</dbReference>
<evidence type="ECO:0000259" key="3">
    <source>
        <dbReference type="PROSITE" id="PS50190"/>
    </source>
</evidence>
<organism evidence="5 6">
    <name type="scientific">Cyclotella atomus</name>
    <dbReference type="NCBI Taxonomy" id="382360"/>
    <lineage>
        <taxon>Eukaryota</taxon>
        <taxon>Sar</taxon>
        <taxon>Stramenopiles</taxon>
        <taxon>Ochrophyta</taxon>
        <taxon>Bacillariophyta</taxon>
        <taxon>Coscinodiscophyceae</taxon>
        <taxon>Thalassiosirophycidae</taxon>
        <taxon>Stephanodiscales</taxon>
        <taxon>Stephanodiscaceae</taxon>
        <taxon>Cyclotella</taxon>
    </lineage>
</organism>
<feature type="region of interest" description="Disordered" evidence="1">
    <location>
        <begin position="241"/>
        <end position="264"/>
    </location>
</feature>
<name>A0ABD3Q8J7_9STRA</name>
<dbReference type="PANTHER" id="PTHR10663:SF395">
    <property type="entry name" value="SEC7 DOMAIN CONTAINING PROTEIN"/>
    <property type="match status" value="1"/>
</dbReference>
<feature type="compositionally biased region" description="Low complexity" evidence="1">
    <location>
        <begin position="1324"/>
        <end position="1341"/>
    </location>
</feature>
<evidence type="ECO:0000259" key="4">
    <source>
        <dbReference type="PROSITE" id="PS51498"/>
    </source>
</evidence>
<dbReference type="Gene3D" id="2.30.29.30">
    <property type="entry name" value="Pleckstrin-homology domain (PH domain)/Phosphotyrosine-binding domain (PTB)"/>
    <property type="match status" value="1"/>
</dbReference>
<feature type="compositionally biased region" description="Polar residues" evidence="1">
    <location>
        <begin position="241"/>
        <end position="254"/>
    </location>
</feature>
<dbReference type="InterPro" id="IPR032691">
    <property type="entry name" value="Mon2/Sec7/BIG1-like_HUS"/>
</dbReference>
<accession>A0ABD3Q8J7</accession>
<dbReference type="SUPFAM" id="SSF48425">
    <property type="entry name" value="Sec7 domain"/>
    <property type="match status" value="1"/>
</dbReference>
<feature type="region of interest" description="Disordered" evidence="1">
    <location>
        <begin position="553"/>
        <end position="602"/>
    </location>
</feature>
<dbReference type="InterPro" id="IPR023394">
    <property type="entry name" value="Sec7_C_sf"/>
</dbReference>